<gene>
    <name evidence="1" type="ORF">RQX22_14295</name>
</gene>
<protein>
    <submittedName>
        <fullName evidence="1">Uncharacterized protein</fullName>
    </submittedName>
</protein>
<dbReference type="RefSeq" id="WP_315727225.1">
    <property type="nucleotide sequence ID" value="NZ_JAVUPU010000007.1"/>
</dbReference>
<comment type="caution">
    <text evidence="1">The sequence shown here is derived from an EMBL/GenBank/DDBJ whole genome shotgun (WGS) entry which is preliminary data.</text>
</comment>
<evidence type="ECO:0000313" key="1">
    <source>
        <dbReference type="EMBL" id="MDT9600127.1"/>
    </source>
</evidence>
<reference evidence="1 2" key="1">
    <citation type="submission" date="2023-05" db="EMBL/GenBank/DDBJ databases">
        <authorList>
            <person name="Guo Y."/>
        </authorList>
    </citation>
    <scope>NUCLEOTIDE SEQUENCE [LARGE SCALE GENOMIC DNA]</scope>
    <source>
        <strain evidence="1 2">GR2756</strain>
    </source>
</reference>
<proteinExistence type="predicted"/>
<name>A0ABU3Q9R5_9SPHN</name>
<dbReference type="EMBL" id="JAVUPU010000007">
    <property type="protein sequence ID" value="MDT9600127.1"/>
    <property type="molecule type" value="Genomic_DNA"/>
</dbReference>
<organism evidence="1 2">
    <name type="scientific">Sphingosinicella rhizophila</name>
    <dbReference type="NCBI Taxonomy" id="3050082"/>
    <lineage>
        <taxon>Bacteria</taxon>
        <taxon>Pseudomonadati</taxon>
        <taxon>Pseudomonadota</taxon>
        <taxon>Alphaproteobacteria</taxon>
        <taxon>Sphingomonadales</taxon>
        <taxon>Sphingosinicellaceae</taxon>
        <taxon>Sphingosinicella</taxon>
    </lineage>
</organism>
<evidence type="ECO:0000313" key="2">
    <source>
        <dbReference type="Proteomes" id="UP001259572"/>
    </source>
</evidence>
<sequence>MESDSLYYARRALQEETRAARALSEHAREWHAQLARQFKARLTEQPLDA</sequence>
<keyword evidence="2" id="KW-1185">Reference proteome</keyword>
<accession>A0ABU3Q9R5</accession>
<dbReference type="Proteomes" id="UP001259572">
    <property type="component" value="Unassembled WGS sequence"/>
</dbReference>